<dbReference type="EMBL" id="BAAAYN010000012">
    <property type="protein sequence ID" value="GAA3385549.1"/>
    <property type="molecule type" value="Genomic_DNA"/>
</dbReference>
<feature type="compositionally biased region" description="Pro residues" evidence="2">
    <location>
        <begin position="201"/>
        <end position="238"/>
    </location>
</feature>
<dbReference type="InterPro" id="IPR024983">
    <property type="entry name" value="CHAT_dom"/>
</dbReference>
<dbReference type="PANTHER" id="PTHR13037:SF24">
    <property type="entry name" value="POLYCOMB PROTEIN PCL-RELATED"/>
    <property type="match status" value="1"/>
</dbReference>
<feature type="region of interest" description="Disordered" evidence="2">
    <location>
        <begin position="399"/>
        <end position="438"/>
    </location>
</feature>
<dbReference type="RefSeq" id="WP_345727689.1">
    <property type="nucleotide sequence ID" value="NZ_BAAAYN010000012.1"/>
</dbReference>
<feature type="compositionally biased region" description="Pro residues" evidence="2">
    <location>
        <begin position="404"/>
        <end position="434"/>
    </location>
</feature>
<comment type="caution">
    <text evidence="4">The sequence shown here is derived from an EMBL/GenBank/DDBJ whole genome shotgun (WGS) entry which is preliminary data.</text>
</comment>
<evidence type="ECO:0000256" key="2">
    <source>
        <dbReference type="SAM" id="MobiDB-lite"/>
    </source>
</evidence>
<evidence type="ECO:0000313" key="4">
    <source>
        <dbReference type="EMBL" id="GAA3385549.1"/>
    </source>
</evidence>
<dbReference type="Pfam" id="PF12770">
    <property type="entry name" value="CHAT"/>
    <property type="match status" value="1"/>
</dbReference>
<proteinExistence type="predicted"/>
<feature type="region of interest" description="Disordered" evidence="2">
    <location>
        <begin position="198"/>
        <end position="270"/>
    </location>
</feature>
<organism evidence="4 5">
    <name type="scientific">Cryptosporangium minutisporangium</name>
    <dbReference type="NCBI Taxonomy" id="113569"/>
    <lineage>
        <taxon>Bacteria</taxon>
        <taxon>Bacillati</taxon>
        <taxon>Actinomycetota</taxon>
        <taxon>Actinomycetes</taxon>
        <taxon>Cryptosporangiales</taxon>
        <taxon>Cryptosporangiaceae</taxon>
        <taxon>Cryptosporangium</taxon>
    </lineage>
</organism>
<evidence type="ECO:0000259" key="3">
    <source>
        <dbReference type="Pfam" id="PF12770"/>
    </source>
</evidence>
<feature type="domain" description="CHAT" evidence="3">
    <location>
        <begin position="634"/>
        <end position="789"/>
    </location>
</feature>
<reference evidence="5" key="1">
    <citation type="journal article" date="2019" name="Int. J. Syst. Evol. Microbiol.">
        <title>The Global Catalogue of Microorganisms (GCM) 10K type strain sequencing project: providing services to taxonomists for standard genome sequencing and annotation.</title>
        <authorList>
            <consortium name="The Broad Institute Genomics Platform"/>
            <consortium name="The Broad Institute Genome Sequencing Center for Infectious Disease"/>
            <person name="Wu L."/>
            <person name="Ma J."/>
        </authorList>
    </citation>
    <scope>NUCLEOTIDE SEQUENCE [LARGE SCALE GENOMIC DNA]</scope>
    <source>
        <strain evidence="5">JCM 9458</strain>
    </source>
</reference>
<protein>
    <recommendedName>
        <fullName evidence="3">CHAT domain-containing protein</fullName>
    </recommendedName>
</protein>
<gene>
    <name evidence="4" type="ORF">GCM10020369_19500</name>
</gene>
<dbReference type="Proteomes" id="UP001501676">
    <property type="component" value="Unassembled WGS sequence"/>
</dbReference>
<name>A0ABP6SV89_9ACTN</name>
<feature type="compositionally biased region" description="Basic and acidic residues" evidence="2">
    <location>
        <begin position="247"/>
        <end position="265"/>
    </location>
</feature>
<dbReference type="PANTHER" id="PTHR13037">
    <property type="entry name" value="FORMIN"/>
    <property type="match status" value="1"/>
</dbReference>
<sequence length="817" mass="86557">MLPLSVDDLAVVLRALEDPDPLVRDAAAAVLRQVPVGPDVIRAAAGYGLTLFPPDDAPRAAPAAQATPELVARAEQLRRQLLDHPPRAWPWIVRSFVEHGPADSQLGSGSELRREGPPDAAAIAGRAVATVGAPTQILALIAAALVSPDAWQLLAKAASTLTGVPPDPAPTGDDRDEPYEALTRLFVLVETLRPPFLRGSPPGPMFRPPPSAPPSYEPQPLPGYFPSPSAPPDAPQMAPPRRSWWQRWRERSRAPTPHPREKPDRVSGTGLEPVVQRSVCARLDAPDAVAPGVEFAVLVGLGASPQAGVVSAGFEVPAGPFTLGVQVLAEGFRVLGEGLSRLLPVTDADPYPVALVRLVAEEDLRLRDDRALQAVYSLDGQIIGVASRTVHVVRPASAASAPAPANPAPAGPPLAGPAAAGPPPPLAPPSPSAPAVPSSPAAAEVALVSGLASGVDWVLPSDPKTQPDLEVIVAPGNDTAGHRLVWYLRSPHSSVPLPSEPIRVLTGGTNAEWARGMMRGVEDRRDAADRAQYLRGIGYEIRQAMPEAFWVALRAIADLRAPQPPTVLLASWEPFVPWELAIVDDPWDAEYPDVLGAQTVLGRWTYQEQHRTPAPPAALDLDRMAVITGRYERAPRLPEAEAEAKHLAAWYGAQQIPAQIDPVLAVLAGRPSAHVVHVALHGQLDVTGSRDGLLMLDGSWLSPRSVRGVGQSPIRLAFLNACQVGQGQQALGEPTGMAAALIGIGAGAVVAPLWKVDDGVARTVAEQFYPAVWAGQSPAAFLRRIRGTLPGTETVSAYVYFGHPRLLVWWRGRDRGA</sequence>
<keyword evidence="1" id="KW-0945">Host-virus interaction</keyword>
<accession>A0ABP6SV89</accession>
<evidence type="ECO:0000313" key="5">
    <source>
        <dbReference type="Proteomes" id="UP001501676"/>
    </source>
</evidence>
<keyword evidence="5" id="KW-1185">Reference proteome</keyword>
<evidence type="ECO:0000256" key="1">
    <source>
        <dbReference type="ARBA" id="ARBA00022581"/>
    </source>
</evidence>